<dbReference type="EMBL" id="QBMN01000030">
    <property type="protein sequence ID" value="PZO43169.1"/>
    <property type="molecule type" value="Genomic_DNA"/>
</dbReference>
<reference evidence="3" key="1">
    <citation type="submission" date="2018-04" db="EMBL/GenBank/DDBJ databases">
        <authorList>
            <person name="Cornet L."/>
        </authorList>
    </citation>
    <scope>NUCLEOTIDE SEQUENCE [LARGE SCALE GENOMIC DNA]</scope>
</reference>
<gene>
    <name evidence="2" type="ORF">DCF17_06195</name>
</gene>
<keyword evidence="1" id="KW-0732">Signal</keyword>
<accession>A0A2W4WMQ6</accession>
<proteinExistence type="predicted"/>
<name>A0A2W4WMQ6_9CYAN</name>
<dbReference type="InterPro" id="IPR011250">
    <property type="entry name" value="OMP/PagP_B-barrel"/>
</dbReference>
<feature type="signal peptide" evidence="1">
    <location>
        <begin position="1"/>
        <end position="29"/>
    </location>
</feature>
<protein>
    <recommendedName>
        <fullName evidence="4">Outer membrane protein beta-barrel domain-containing protein</fullName>
    </recommendedName>
</protein>
<organism evidence="2 3">
    <name type="scientific">Shackletoniella antarctica</name>
    <dbReference type="NCBI Taxonomy" id="268115"/>
    <lineage>
        <taxon>Bacteria</taxon>
        <taxon>Bacillati</taxon>
        <taxon>Cyanobacteriota</taxon>
        <taxon>Cyanophyceae</taxon>
        <taxon>Oculatellales</taxon>
        <taxon>Oculatellaceae</taxon>
        <taxon>Shackletoniella</taxon>
    </lineage>
</organism>
<sequence>MNVIMAYLKQFSLALSLAAAAGMAAPALAHDHLSELELAHNHLAEVELAAPEAVAEPAESTLEAAEPAVEAPATVEAAGPLEVPATEASLLALPEAAPFSASSLLDNADIESVLLAATVEAAPEANNSIDLAQAAPAAVAVTPAYLGVGGNIGIGNRDNSALSSFGFNIISKISLGPRFSVRPGATITNDRSGFTIPITYNFNTVSYAGFLAQPYVGAGVEIPTSGDVGLLINAGADIPISSNFTLNAASNFRVTSGFALGISLGVAYNLPFIFE</sequence>
<dbReference type="SUPFAM" id="SSF56925">
    <property type="entry name" value="OMPA-like"/>
    <property type="match status" value="1"/>
</dbReference>
<reference evidence="2 3" key="2">
    <citation type="submission" date="2018-06" db="EMBL/GenBank/DDBJ databases">
        <title>Metagenomic assembly of (sub)arctic Cyanobacteria and their associated microbiome from non-axenic cultures.</title>
        <authorList>
            <person name="Baurain D."/>
        </authorList>
    </citation>
    <scope>NUCLEOTIDE SEQUENCE [LARGE SCALE GENOMIC DNA]</scope>
    <source>
        <strain evidence="2">ULC041bin1</strain>
    </source>
</reference>
<comment type="caution">
    <text evidence="2">The sequence shown here is derived from an EMBL/GenBank/DDBJ whole genome shotgun (WGS) entry which is preliminary data.</text>
</comment>
<evidence type="ECO:0008006" key="4">
    <source>
        <dbReference type="Google" id="ProtNLM"/>
    </source>
</evidence>
<dbReference type="AlphaFoldDB" id="A0A2W4WMQ6"/>
<evidence type="ECO:0000313" key="3">
    <source>
        <dbReference type="Proteomes" id="UP000249081"/>
    </source>
</evidence>
<evidence type="ECO:0000256" key="1">
    <source>
        <dbReference type="SAM" id="SignalP"/>
    </source>
</evidence>
<feature type="chain" id="PRO_5016005567" description="Outer membrane protein beta-barrel domain-containing protein" evidence="1">
    <location>
        <begin position="30"/>
        <end position="275"/>
    </location>
</feature>
<evidence type="ECO:0000313" key="2">
    <source>
        <dbReference type="EMBL" id="PZO43169.1"/>
    </source>
</evidence>
<dbReference type="Proteomes" id="UP000249081">
    <property type="component" value="Unassembled WGS sequence"/>
</dbReference>